<dbReference type="SUPFAM" id="SSF50621">
    <property type="entry name" value="Alanine racemase C-terminal domain-like"/>
    <property type="match status" value="1"/>
</dbReference>
<comment type="cofactor">
    <cofactor evidence="1 5 7 8">
        <name>pyridoxal 5'-phosphate</name>
        <dbReference type="ChEBI" id="CHEBI:597326"/>
    </cofactor>
</comment>
<dbReference type="InterPro" id="IPR022653">
    <property type="entry name" value="De-COase2_pyr-phos_BS"/>
</dbReference>
<evidence type="ECO:0000256" key="6">
    <source>
        <dbReference type="NCBIfam" id="TIGR01048"/>
    </source>
</evidence>
<evidence type="ECO:0000256" key="7">
    <source>
        <dbReference type="PIRSR" id="PIRSR600183-50"/>
    </source>
</evidence>
<name>A0A126R209_METOL</name>
<reference evidence="10 12" key="1">
    <citation type="journal article" date="2016" name="Genome Announc.">
        <title>Draft Genome Sequence of the Rumen Methanogen Methanobrevibacter olleyae YLM1.</title>
        <authorList>
            <person name="Kelly W.J."/>
            <person name="Li D."/>
            <person name="Lambie S.C."/>
            <person name="Cox F."/>
            <person name="Attwood G.T."/>
            <person name="Altermann E."/>
            <person name="Leahy S.C."/>
        </authorList>
    </citation>
    <scope>NUCLEOTIDE SEQUENCE [LARGE SCALE GENOMIC DNA]</scope>
    <source>
        <strain evidence="10 12">YLM1</strain>
    </source>
</reference>
<dbReference type="PANTHER" id="PTHR43727">
    <property type="entry name" value="DIAMINOPIMELATE DECARBOXYLASE"/>
    <property type="match status" value="1"/>
</dbReference>
<evidence type="ECO:0000256" key="8">
    <source>
        <dbReference type="RuleBase" id="RU003738"/>
    </source>
</evidence>
<dbReference type="EMBL" id="FOTL01000035">
    <property type="protein sequence ID" value="SFL75445.1"/>
    <property type="molecule type" value="Genomic_DNA"/>
</dbReference>
<dbReference type="RefSeq" id="WP_067148084.1">
    <property type="nucleotide sequence ID" value="NZ_CP014265.1"/>
</dbReference>
<evidence type="ECO:0000256" key="5">
    <source>
        <dbReference type="HAMAP-Rule" id="MF_02120"/>
    </source>
</evidence>
<feature type="modified residue" description="N6-(pyridoxal phosphate)lysine" evidence="5 7">
    <location>
        <position position="64"/>
    </location>
</feature>
<dbReference type="OrthoDB" id="18565at2157"/>
<evidence type="ECO:0000313" key="10">
    <source>
        <dbReference type="EMBL" id="AMK16078.1"/>
    </source>
</evidence>
<reference evidence="12" key="2">
    <citation type="submission" date="2016-02" db="EMBL/GenBank/DDBJ databases">
        <title>The draft genome sequence of the rumen methanogen Methanobrevibacter olleyae YLM1.</title>
        <authorList>
            <consortium name="New Zealand Agricultural Greenhouse Gas Research Centre/Pastoral Greenhouse Gas Research Consortium"/>
            <person name="Kelly W.J."/>
            <person name="Li D."/>
            <person name="Lambie S.C."/>
            <person name="Attwood G.T."/>
            <person name="Altermann E."/>
            <person name="Leahy S.C."/>
        </authorList>
    </citation>
    <scope>NUCLEOTIDE SEQUENCE [LARGE SCALE GENOMIC DNA]</scope>
    <source>
        <strain evidence="12">YLM1</strain>
    </source>
</reference>
<evidence type="ECO:0000256" key="1">
    <source>
        <dbReference type="ARBA" id="ARBA00001933"/>
    </source>
</evidence>
<dbReference type="PATRIC" id="fig|294671.3.peg.1584"/>
<keyword evidence="12" id="KW-1185">Reference proteome</keyword>
<keyword evidence="4 5" id="KW-0456">Lyase</keyword>
<keyword evidence="5 8" id="KW-0457">Lysine biosynthesis</keyword>
<dbReference type="HAMAP" id="MF_02120">
    <property type="entry name" value="LysA"/>
    <property type="match status" value="1"/>
</dbReference>
<feature type="binding site" evidence="5">
    <location>
        <position position="380"/>
    </location>
    <ligand>
        <name>pyridoxal 5'-phosphate</name>
        <dbReference type="ChEBI" id="CHEBI:597326"/>
    </ligand>
</feature>
<dbReference type="PRINTS" id="PR01181">
    <property type="entry name" value="DAPDCRBXLASE"/>
</dbReference>
<dbReference type="GO" id="GO:0009089">
    <property type="term" value="P:lysine biosynthetic process via diaminopimelate"/>
    <property type="evidence" value="ECO:0007669"/>
    <property type="project" value="UniProtKB-UniRule"/>
</dbReference>
<comment type="subunit">
    <text evidence="5">Homodimer.</text>
</comment>
<comment type="pathway">
    <text evidence="5 8">Amino-acid biosynthesis; L-lysine biosynthesis via DAP pathway; L-lysine from DL-2,6-diaminopimelate: step 1/1.</text>
</comment>
<dbReference type="SUPFAM" id="SSF51419">
    <property type="entry name" value="PLP-binding barrel"/>
    <property type="match status" value="1"/>
</dbReference>
<reference evidence="11" key="3">
    <citation type="submission" date="2016-10" db="EMBL/GenBank/DDBJ databases">
        <authorList>
            <person name="de Groot N.N."/>
        </authorList>
    </citation>
    <scope>NUCLEOTIDE SEQUENCE [LARGE SCALE GENOMIC DNA]</scope>
    <source>
        <strain evidence="11">DSM 16632</strain>
    </source>
</reference>
<proteinExistence type="inferred from homology"/>
<evidence type="ECO:0000256" key="3">
    <source>
        <dbReference type="ARBA" id="ARBA00022898"/>
    </source>
</evidence>
<sequence>MDLNIKINDKGHLDIGGADVCDLVEQYGTPIYVIDEDRIRDNYNRFYNAFTKFYPKFKVFYACKANTNIAVLKILEEEGCCIDAVSPGEVYICKKMGFSGDRILFTGNNIRNDEMDYVNSENVILNIDSVSALKRLAESINPQGKKISFRVNPMVGAGHHGHCITGGEMSKFGIMETEAVEIYKLAKELGFEPIGMHSHIGSGILDPEPFKLAIESTMNIAGKVHKEAGIDFEFIDFGGGVGIPYTPEEELLDLENFAEENMKLFKEKLEEFDMGEPTLYLEPGRYIVGDASVILVEVNSVKKSYRKFIGVDAGFNTLLRPAMYDSYHHIVVANKMNEKASQKVDIAGNICESGDLFARDRPLPDIEEGDILGILNVGAYGYTMASNYNSRPLPAEVLVKNGESFVIRESQSFDDIFEKQSIPEHLK</sequence>
<dbReference type="InterPro" id="IPR009006">
    <property type="entry name" value="Ala_racemase/Decarboxylase_C"/>
</dbReference>
<reference evidence="13" key="4">
    <citation type="submission" date="2016-10" db="EMBL/GenBank/DDBJ databases">
        <authorList>
            <person name="Varghese N."/>
        </authorList>
    </citation>
    <scope>NUCLEOTIDE SEQUENCE [LARGE SCALE GENOMIC DNA]</scope>
    <source>
        <strain evidence="13">DSM 16632</strain>
    </source>
</reference>
<dbReference type="EC" id="4.1.1.20" evidence="5 6"/>
<evidence type="ECO:0000259" key="9">
    <source>
        <dbReference type="Pfam" id="PF02784"/>
    </source>
</evidence>
<feature type="active site" description="Proton donor" evidence="7">
    <location>
        <position position="351"/>
    </location>
</feature>
<feature type="binding site" evidence="5">
    <location>
        <position position="324"/>
    </location>
    <ligand>
        <name>substrate</name>
    </ligand>
</feature>
<evidence type="ECO:0000256" key="2">
    <source>
        <dbReference type="ARBA" id="ARBA00022793"/>
    </source>
</evidence>
<evidence type="ECO:0000313" key="12">
    <source>
        <dbReference type="Proteomes" id="UP000066376"/>
    </source>
</evidence>
<dbReference type="FunFam" id="3.20.20.10:FF:000003">
    <property type="entry name" value="Diaminopimelate decarboxylase"/>
    <property type="match status" value="1"/>
</dbReference>
<feature type="binding site" evidence="5">
    <location>
        <position position="285"/>
    </location>
    <ligand>
        <name>substrate</name>
    </ligand>
</feature>
<dbReference type="Gene3D" id="2.40.37.10">
    <property type="entry name" value="Lyase, Ornithine Decarboxylase, Chain A, domain 1"/>
    <property type="match status" value="1"/>
</dbReference>
<dbReference type="EMBL" id="CP014265">
    <property type="protein sequence ID" value="AMK16078.1"/>
    <property type="molecule type" value="Genomic_DNA"/>
</dbReference>
<evidence type="ECO:0000313" key="11">
    <source>
        <dbReference type="EMBL" id="SFL75445.1"/>
    </source>
</evidence>
<dbReference type="UniPathway" id="UPA00034">
    <property type="reaction ID" value="UER00027"/>
</dbReference>
<feature type="binding site" evidence="5">
    <location>
        <position position="320"/>
    </location>
    <ligand>
        <name>substrate</name>
    </ligand>
</feature>
<feature type="domain" description="Orn/DAP/Arg decarboxylase 2 N-terminal" evidence="9">
    <location>
        <begin position="44"/>
        <end position="289"/>
    </location>
</feature>
<dbReference type="Gene3D" id="3.20.20.10">
    <property type="entry name" value="Alanine racemase"/>
    <property type="match status" value="1"/>
</dbReference>
<feature type="binding site" evidence="5">
    <location>
        <position position="352"/>
    </location>
    <ligand>
        <name>substrate</name>
    </ligand>
</feature>
<dbReference type="STRING" id="294671.YLM1_1521"/>
<evidence type="ECO:0000256" key="4">
    <source>
        <dbReference type="ARBA" id="ARBA00023239"/>
    </source>
</evidence>
<organism evidence="10 12">
    <name type="scientific">Methanobrevibacter olleyae</name>
    <dbReference type="NCBI Taxonomy" id="294671"/>
    <lineage>
        <taxon>Archaea</taxon>
        <taxon>Methanobacteriati</taxon>
        <taxon>Methanobacteriota</taxon>
        <taxon>Methanomada group</taxon>
        <taxon>Methanobacteria</taxon>
        <taxon>Methanobacteriales</taxon>
        <taxon>Methanobacteriaceae</taxon>
        <taxon>Methanobrevibacter</taxon>
    </lineage>
</organism>
<gene>
    <name evidence="5" type="primary">lysA</name>
    <name evidence="11" type="ORF">SAMN02910297_01675</name>
    <name evidence="10" type="ORF">YLM1_1521</name>
</gene>
<feature type="binding site" evidence="5">
    <location>
        <begin position="282"/>
        <end position="285"/>
    </location>
    <ligand>
        <name>pyridoxal 5'-phosphate</name>
        <dbReference type="ChEBI" id="CHEBI:597326"/>
    </ligand>
</feature>
<feature type="binding site" evidence="5">
    <location>
        <position position="240"/>
    </location>
    <ligand>
        <name>pyridoxal 5'-phosphate</name>
        <dbReference type="ChEBI" id="CHEBI:597326"/>
    </ligand>
</feature>
<protein>
    <recommendedName>
        <fullName evidence="5 6">Diaminopimelate decarboxylase</fullName>
        <shortName evidence="5">DAP decarboxylase</shortName>
        <shortName evidence="5">DAPDC</shortName>
        <ecNumber evidence="5 6">4.1.1.20</ecNumber>
    </recommendedName>
</protein>
<comment type="function">
    <text evidence="5">Specifically catalyzes the decarboxylation of meso-diaminopimelate (meso-DAP) to L-lysine.</text>
</comment>
<dbReference type="PANTHER" id="PTHR43727:SF2">
    <property type="entry name" value="GROUP IV DECARBOXYLASE"/>
    <property type="match status" value="1"/>
</dbReference>
<dbReference type="InterPro" id="IPR029066">
    <property type="entry name" value="PLP-binding_barrel"/>
</dbReference>
<dbReference type="Proteomes" id="UP000066376">
    <property type="component" value="Chromosome"/>
</dbReference>
<dbReference type="GO" id="GO:0008836">
    <property type="term" value="F:diaminopimelate decarboxylase activity"/>
    <property type="evidence" value="ECO:0007669"/>
    <property type="project" value="UniProtKB-UniRule"/>
</dbReference>
<dbReference type="Proteomes" id="UP000183442">
    <property type="component" value="Unassembled WGS sequence"/>
</dbReference>
<comment type="catalytic activity">
    <reaction evidence="5 8">
        <text>meso-2,6-diaminopimelate + H(+) = L-lysine + CO2</text>
        <dbReference type="Rhea" id="RHEA:15101"/>
        <dbReference type="ChEBI" id="CHEBI:15378"/>
        <dbReference type="ChEBI" id="CHEBI:16526"/>
        <dbReference type="ChEBI" id="CHEBI:32551"/>
        <dbReference type="ChEBI" id="CHEBI:57791"/>
        <dbReference type="EC" id="4.1.1.20"/>
    </reaction>
</comment>
<dbReference type="PRINTS" id="PR01179">
    <property type="entry name" value="ODADCRBXLASE"/>
</dbReference>
<dbReference type="GO" id="GO:0030170">
    <property type="term" value="F:pyridoxal phosphate binding"/>
    <property type="evidence" value="ECO:0007669"/>
    <property type="project" value="UniProtKB-UniRule"/>
</dbReference>
<dbReference type="InterPro" id="IPR022644">
    <property type="entry name" value="De-COase2_N"/>
</dbReference>
<dbReference type="Pfam" id="PF02784">
    <property type="entry name" value="Orn_Arg_deC_N"/>
    <property type="match status" value="1"/>
</dbReference>
<keyword evidence="5" id="KW-0028">Amino-acid biosynthesis</keyword>
<keyword evidence="3 5" id="KW-0663">Pyridoxal phosphate</keyword>
<dbReference type="InterPro" id="IPR002986">
    <property type="entry name" value="DAP_deCOOHase_LysA"/>
</dbReference>
<dbReference type="PROSITE" id="PS00878">
    <property type="entry name" value="ODR_DC_2_1"/>
    <property type="match status" value="1"/>
</dbReference>
<dbReference type="GeneID" id="28489840"/>
<evidence type="ECO:0000313" key="13">
    <source>
        <dbReference type="Proteomes" id="UP000183442"/>
    </source>
</evidence>
<dbReference type="NCBIfam" id="TIGR01048">
    <property type="entry name" value="lysA"/>
    <property type="match status" value="1"/>
</dbReference>
<accession>A0A126R209</accession>
<dbReference type="InterPro" id="IPR000183">
    <property type="entry name" value="Orn/DAP/Arg_de-COase"/>
</dbReference>
<keyword evidence="2 5" id="KW-0210">Decarboxylase</keyword>
<dbReference type="CDD" id="cd06828">
    <property type="entry name" value="PLPDE_III_DapDC"/>
    <property type="match status" value="1"/>
</dbReference>
<dbReference type="KEGG" id="mol:YLM1_1521"/>
<comment type="similarity">
    <text evidence="5">Belongs to the Orn/Lys/Arg decarboxylase class-II family. LysA subfamily.</text>
</comment>
<dbReference type="AlphaFoldDB" id="A0A126R209"/>
<feature type="binding site" evidence="5">
    <location>
        <position position="380"/>
    </location>
    <ligand>
        <name>substrate</name>
    </ligand>
</feature>